<reference evidence="1 2" key="1">
    <citation type="submission" date="2019-12" db="EMBL/GenBank/DDBJ databases">
        <title>Novel species isolated from a subtropical stream in China.</title>
        <authorList>
            <person name="Lu H."/>
        </authorList>
    </citation>
    <scope>NUCLEOTIDE SEQUENCE [LARGE SCALE GENOMIC DNA]</scope>
    <source>
        <strain evidence="1 2">FT50W</strain>
    </source>
</reference>
<dbReference type="AlphaFoldDB" id="A0A6L8MQ30"/>
<name>A0A6L8MQ30_9BURK</name>
<accession>A0A6L8MQ30</accession>
<evidence type="ECO:0000313" key="1">
    <source>
        <dbReference type="EMBL" id="MYM81988.1"/>
    </source>
</evidence>
<gene>
    <name evidence="1" type="ORF">GTP44_08445</name>
</gene>
<dbReference type="EMBL" id="WWCP01000007">
    <property type="protein sequence ID" value="MYM81988.1"/>
    <property type="molecule type" value="Genomic_DNA"/>
</dbReference>
<sequence>MSNDGRLDAEWVALNAFRELAKIATKGDMAKATYDNAFDLGGELYPELLGPESSILKRARESDLAKEYRQRAAVESMKQPEKKEKVSAAELLDSEIEVLSGLLAIAKKEKVGNRTKVDQLKRKLASFQHARQEVGAQAHTENQLIFRDAYNLARTVPPFASGKAHRDFRLPDANVLRVRVLHPDKPEHVTGADIIYERHSPSEDKASVVAIQYKIWEKKKLSLGDERMKKQLARLATFTCANGICKYAEGDNEYRFPCCAAFLRPTDKLQNTDQSFLSSGEHLPICQIPKFKSGNGDGTLEYKKIKDVSLSAEMFEQLFNKGKIGSRLLTYDELREIYQKHKVVSSEDSVIIYAQEFESLYDSSDESDE</sequence>
<comment type="caution">
    <text evidence="1">The sequence shown here is derived from an EMBL/GenBank/DDBJ whole genome shotgun (WGS) entry which is preliminary data.</text>
</comment>
<proteinExistence type="predicted"/>
<organism evidence="1 2">
    <name type="scientific">Duganella lactea</name>
    <dbReference type="NCBI Taxonomy" id="2692173"/>
    <lineage>
        <taxon>Bacteria</taxon>
        <taxon>Pseudomonadati</taxon>
        <taxon>Pseudomonadota</taxon>
        <taxon>Betaproteobacteria</taxon>
        <taxon>Burkholderiales</taxon>
        <taxon>Oxalobacteraceae</taxon>
        <taxon>Telluria group</taxon>
        <taxon>Duganella</taxon>
    </lineage>
</organism>
<dbReference type="RefSeq" id="WP_161019095.1">
    <property type="nucleotide sequence ID" value="NZ_WWCP01000007.1"/>
</dbReference>
<protein>
    <submittedName>
        <fullName evidence="1">Uncharacterized protein</fullName>
    </submittedName>
</protein>
<dbReference type="Proteomes" id="UP000474565">
    <property type="component" value="Unassembled WGS sequence"/>
</dbReference>
<evidence type="ECO:0000313" key="2">
    <source>
        <dbReference type="Proteomes" id="UP000474565"/>
    </source>
</evidence>